<organism evidence="2 3">
    <name type="scientific">Caldimonas brevitalea</name>
    <dbReference type="NCBI Taxonomy" id="413882"/>
    <lineage>
        <taxon>Bacteria</taxon>
        <taxon>Pseudomonadati</taxon>
        <taxon>Pseudomonadota</taxon>
        <taxon>Betaproteobacteria</taxon>
        <taxon>Burkholderiales</taxon>
        <taxon>Sphaerotilaceae</taxon>
        <taxon>Caldimonas</taxon>
    </lineage>
</organism>
<dbReference type="EMBL" id="CP011371">
    <property type="protein sequence ID" value="AKJ29067.1"/>
    <property type="molecule type" value="Genomic_DNA"/>
</dbReference>
<dbReference type="SUPFAM" id="SSF50242">
    <property type="entry name" value="TIMP-like"/>
    <property type="match status" value="1"/>
</dbReference>
<dbReference type="AlphaFoldDB" id="A0A0G3BI71"/>
<sequence length="164" mass="17941">MRSYLTASLCLLFSAHATAAQACPPRATDGEAPTFEESVDSAFEQADSVFIGKVMSTALKPDDADHFLITLKVEKTYKGAPATAYRFELDVRPSPCPSYKRWNTYPSLGSTNLYFASVQAAGVVRVLMTLPMADARATHPPPPELQRDLDTAFDRIEKLGRQGP</sequence>
<dbReference type="InterPro" id="IPR008993">
    <property type="entry name" value="TIMP-like_OB-fold"/>
</dbReference>
<dbReference type="STRING" id="413882.AAW51_2376"/>
<dbReference type="Proteomes" id="UP000035352">
    <property type="component" value="Chromosome"/>
</dbReference>
<dbReference type="RefSeq" id="WP_047194794.1">
    <property type="nucleotide sequence ID" value="NZ_CP011371.1"/>
</dbReference>
<accession>A0A0G3BI71</accession>
<reference evidence="2 3" key="1">
    <citation type="submission" date="2015-05" db="EMBL/GenBank/DDBJ databases">
        <authorList>
            <person name="Tang B."/>
            <person name="Yu Y."/>
        </authorList>
    </citation>
    <scope>NUCLEOTIDE SEQUENCE [LARGE SCALE GENOMIC DNA]</scope>
    <source>
        <strain evidence="2 3">DSM 7029</strain>
    </source>
</reference>
<keyword evidence="1" id="KW-0732">Signal</keyword>
<feature type="signal peptide" evidence="1">
    <location>
        <begin position="1"/>
        <end position="22"/>
    </location>
</feature>
<dbReference type="KEGG" id="pbh:AAW51_2376"/>
<protein>
    <submittedName>
        <fullName evidence="2">Uncharacterized protein</fullName>
    </submittedName>
</protein>
<evidence type="ECO:0000313" key="3">
    <source>
        <dbReference type="Proteomes" id="UP000035352"/>
    </source>
</evidence>
<evidence type="ECO:0000313" key="2">
    <source>
        <dbReference type="EMBL" id="AKJ29067.1"/>
    </source>
</evidence>
<gene>
    <name evidence="2" type="ORF">AAW51_2376</name>
</gene>
<keyword evidence="3" id="KW-1185">Reference proteome</keyword>
<evidence type="ECO:0000256" key="1">
    <source>
        <dbReference type="SAM" id="SignalP"/>
    </source>
</evidence>
<dbReference type="PROSITE" id="PS51257">
    <property type="entry name" value="PROKAR_LIPOPROTEIN"/>
    <property type="match status" value="1"/>
</dbReference>
<proteinExistence type="predicted"/>
<feature type="chain" id="PRO_5002551556" evidence="1">
    <location>
        <begin position="23"/>
        <end position="164"/>
    </location>
</feature>
<name>A0A0G3BI71_9BURK</name>